<dbReference type="Gene3D" id="1.10.10.10">
    <property type="entry name" value="Winged helix-like DNA-binding domain superfamily/Winged helix DNA-binding domain"/>
    <property type="match status" value="1"/>
</dbReference>
<evidence type="ECO:0000313" key="2">
    <source>
        <dbReference type="Proteomes" id="UP000318939"/>
    </source>
</evidence>
<name>A0ABY8IRT3_9HYPH</name>
<keyword evidence="1" id="KW-0614">Plasmid</keyword>
<dbReference type="Proteomes" id="UP000318939">
    <property type="component" value="Plasmid pTi6.2"/>
</dbReference>
<dbReference type="EMBL" id="CP117269">
    <property type="protein sequence ID" value="WFS26289.1"/>
    <property type="molecule type" value="Genomic_DNA"/>
</dbReference>
<evidence type="ECO:0000313" key="1">
    <source>
        <dbReference type="EMBL" id="WFS26289.1"/>
    </source>
</evidence>
<organism evidence="1 2">
    <name type="scientific">Rhizobium rhododendri</name>
    <dbReference type="NCBI Taxonomy" id="2506430"/>
    <lineage>
        <taxon>Bacteria</taxon>
        <taxon>Pseudomonadati</taxon>
        <taxon>Pseudomonadota</taxon>
        <taxon>Alphaproteobacteria</taxon>
        <taxon>Hyphomicrobiales</taxon>
        <taxon>Rhizobiaceae</taxon>
        <taxon>Rhizobium/Agrobacterium group</taxon>
        <taxon>Rhizobium</taxon>
    </lineage>
</organism>
<dbReference type="InterPro" id="IPR036388">
    <property type="entry name" value="WH-like_DNA-bd_sf"/>
</dbReference>
<gene>
    <name evidence="1" type="ORF">PR018_24990</name>
</gene>
<accession>A0ABY8IRT3</accession>
<reference evidence="1" key="1">
    <citation type="journal article" date="2019" name="Phytopathology">
        <title>A Novel Group of Rhizobium tumorigenes-Like Agrobacteria Associated with Crown Gall Disease of Rhododendron and Blueberry.</title>
        <authorList>
            <person name="Kuzmanovic N."/>
            <person name="Behrens P."/>
            <person name="Idczak E."/>
            <person name="Wagner S."/>
            <person name="Gotz M."/>
            <person name="Sproer C."/>
            <person name="Bunk B."/>
            <person name="Overmann J."/>
            <person name="Smalla K."/>
        </authorList>
    </citation>
    <scope>NUCLEOTIDE SEQUENCE</scope>
    <source>
        <strain evidence="1">Rho-6.2</strain>
    </source>
</reference>
<sequence length="109" mass="11848">MAALPHFALSCGRPCSTTTSEGGISNQCRNRFYCCEYSAPAAAFSALDRHEIAAAMSSHRFAGQLPFFRDTQSNAGAPYMYVTTPDFLSAFGTVTLRDLPNVEALEWAN</sequence>
<geneLocation type="plasmid" evidence="1 2">
    <name>pTi6.2</name>
</geneLocation>
<proteinExistence type="predicted"/>
<reference evidence="1" key="2">
    <citation type="journal article" date="2023" name="MicrobiologyOpen">
        <title>Genomics of the tumorigenes clade of the family Rhizobiaceae and description of Rhizobium rhododendri sp. nov.</title>
        <authorList>
            <person name="Kuzmanovic N."/>
            <person name="diCenzo G.C."/>
            <person name="Bunk B."/>
            <person name="Sproeer C."/>
            <person name="Fruehling A."/>
            <person name="Neumann-Schaal M."/>
            <person name="Overmann J."/>
            <person name="Smalla K."/>
        </authorList>
    </citation>
    <scope>NUCLEOTIDE SEQUENCE</scope>
    <source>
        <strain evidence="1">Rho-6.2</strain>
        <plasmid evidence="1">pTi6.2</plasmid>
    </source>
</reference>
<protein>
    <submittedName>
        <fullName evidence="1">Uncharacterized protein</fullName>
    </submittedName>
</protein>
<keyword evidence="2" id="KW-1185">Reference proteome</keyword>